<name>A0A401IY73_SPHXE</name>
<dbReference type="Pfam" id="PF20331">
    <property type="entry name" value="DUF6626"/>
    <property type="match status" value="1"/>
</dbReference>
<evidence type="ECO:0008006" key="3">
    <source>
        <dbReference type="Google" id="ProtNLM"/>
    </source>
</evidence>
<keyword evidence="2" id="KW-1185">Reference proteome</keyword>
<dbReference type="EMBL" id="BBQY01000001">
    <property type="protein sequence ID" value="GBH29361.1"/>
    <property type="molecule type" value="Genomic_DNA"/>
</dbReference>
<reference evidence="1 2" key="1">
    <citation type="submission" date="2014-12" db="EMBL/GenBank/DDBJ databases">
        <title>Whole genome sequencing of Sphingobium xenophagum OW59.</title>
        <authorList>
            <person name="Ohta Y."/>
            <person name="Nishi S."/>
            <person name="Hatada Y."/>
        </authorList>
    </citation>
    <scope>NUCLEOTIDE SEQUENCE [LARGE SCALE GENOMIC DNA]</scope>
    <source>
        <strain evidence="1 2">OW59</strain>
    </source>
</reference>
<proteinExistence type="predicted"/>
<dbReference type="Proteomes" id="UP000290975">
    <property type="component" value="Unassembled WGS sequence"/>
</dbReference>
<evidence type="ECO:0000313" key="1">
    <source>
        <dbReference type="EMBL" id="GBH29361.1"/>
    </source>
</evidence>
<organism evidence="1 2">
    <name type="scientific">Sphingobium xenophagum</name>
    <dbReference type="NCBI Taxonomy" id="121428"/>
    <lineage>
        <taxon>Bacteria</taxon>
        <taxon>Pseudomonadati</taxon>
        <taxon>Pseudomonadota</taxon>
        <taxon>Alphaproteobacteria</taxon>
        <taxon>Sphingomonadales</taxon>
        <taxon>Sphingomonadaceae</taxon>
        <taxon>Sphingobium</taxon>
    </lineage>
</organism>
<evidence type="ECO:0000313" key="2">
    <source>
        <dbReference type="Proteomes" id="UP000290975"/>
    </source>
</evidence>
<sequence length="88" mass="9888">MILDEVFAFLKKAGVTRNHATFSTDFLGYSPRYYDYLRCSGARPSLRSLLKLAMCLQDMAHSGMGDADEVAAGDFAQRVMTRALTWCR</sequence>
<dbReference type="InterPro" id="IPR046734">
    <property type="entry name" value="DUF6626"/>
</dbReference>
<protein>
    <recommendedName>
        <fullName evidence="3">HTH cro/C1-type domain-containing protein</fullName>
    </recommendedName>
</protein>
<gene>
    <name evidence="1" type="ORF">MBESOW_P0615</name>
</gene>
<comment type="caution">
    <text evidence="1">The sequence shown here is derived from an EMBL/GenBank/DDBJ whole genome shotgun (WGS) entry which is preliminary data.</text>
</comment>
<accession>A0A401IY73</accession>
<dbReference type="AlphaFoldDB" id="A0A401IY73"/>
<dbReference type="RefSeq" id="WP_130751921.1">
    <property type="nucleotide sequence ID" value="NZ_BBQY01000001.1"/>
</dbReference>